<sequence>MLRANSRLALRSSYLSLVSHCLSVRSCSATRPSLELCEGNGEICSDTRPNPHLRQCLHRTVVWPPTTMMTSGT</sequence>
<reference evidence="1" key="1">
    <citation type="submission" date="2018-01" db="EMBL/GenBank/DDBJ databases">
        <title>An insight into the sialome of Amazonian anophelines.</title>
        <authorList>
            <person name="Ribeiro J.M."/>
            <person name="Scarpassa V."/>
            <person name="Calvo E."/>
        </authorList>
    </citation>
    <scope>NUCLEOTIDE SEQUENCE</scope>
</reference>
<organism evidence="1">
    <name type="scientific">Anopheles darlingi</name>
    <name type="common">Mosquito</name>
    <dbReference type="NCBI Taxonomy" id="43151"/>
    <lineage>
        <taxon>Eukaryota</taxon>
        <taxon>Metazoa</taxon>
        <taxon>Ecdysozoa</taxon>
        <taxon>Arthropoda</taxon>
        <taxon>Hexapoda</taxon>
        <taxon>Insecta</taxon>
        <taxon>Pterygota</taxon>
        <taxon>Neoptera</taxon>
        <taxon>Endopterygota</taxon>
        <taxon>Diptera</taxon>
        <taxon>Nematocera</taxon>
        <taxon>Culicoidea</taxon>
        <taxon>Culicidae</taxon>
        <taxon>Anophelinae</taxon>
        <taxon>Anopheles</taxon>
    </lineage>
</organism>
<accession>A0A2M4DMJ2</accession>
<proteinExistence type="predicted"/>
<dbReference type="AlphaFoldDB" id="A0A2M4DMJ2"/>
<evidence type="ECO:0000313" key="1">
    <source>
        <dbReference type="EMBL" id="MBW78773.1"/>
    </source>
</evidence>
<name>A0A2M4DMJ2_ANODA</name>
<dbReference type="EMBL" id="GGFL01014595">
    <property type="protein sequence ID" value="MBW78773.1"/>
    <property type="molecule type" value="Transcribed_RNA"/>
</dbReference>
<protein>
    <submittedName>
        <fullName evidence="1">Putative secreted protein</fullName>
    </submittedName>
</protein>